<evidence type="ECO:0000256" key="2">
    <source>
        <dbReference type="ARBA" id="ARBA00022840"/>
    </source>
</evidence>
<dbReference type="SUPFAM" id="SSF52540">
    <property type="entry name" value="P-loop containing nucleoside triphosphate hydrolases"/>
    <property type="match status" value="1"/>
</dbReference>
<evidence type="ECO:0000256" key="3">
    <source>
        <dbReference type="ARBA" id="ARBA00023125"/>
    </source>
</evidence>
<proteinExistence type="predicted"/>
<dbReference type="InterPro" id="IPR000432">
    <property type="entry name" value="DNA_mismatch_repair_MutS_C"/>
</dbReference>
<dbReference type="GO" id="GO:0030983">
    <property type="term" value="F:mismatched DNA binding"/>
    <property type="evidence" value="ECO:0007669"/>
    <property type="project" value="InterPro"/>
</dbReference>
<keyword evidence="3" id="KW-0238">DNA-binding</keyword>
<accession>A0A059ZV97</accession>
<name>A0A059ZV97_ACICK</name>
<dbReference type="GO" id="GO:0004519">
    <property type="term" value="F:endonuclease activity"/>
    <property type="evidence" value="ECO:0007669"/>
    <property type="project" value="InterPro"/>
</dbReference>
<feature type="domain" description="DNA mismatch repair proteins mutS family" evidence="5">
    <location>
        <begin position="322"/>
        <end position="507"/>
    </location>
</feature>
<gene>
    <name evidence="6" type="ORF">Acaty_c1518</name>
</gene>
<keyword evidence="2" id="KW-0067">ATP-binding</keyword>
<protein>
    <submittedName>
        <fullName evidence="6">Recombination inhibitory protein MutS2</fullName>
    </submittedName>
</protein>
<dbReference type="GO" id="GO:0140664">
    <property type="term" value="F:ATP-dependent DNA damage sensor activity"/>
    <property type="evidence" value="ECO:0007669"/>
    <property type="project" value="InterPro"/>
</dbReference>
<dbReference type="PANTHER" id="PTHR48466:SF2">
    <property type="entry name" value="OS10G0509000 PROTEIN"/>
    <property type="match status" value="1"/>
</dbReference>
<organism evidence="6 7">
    <name type="scientific">Acidithiobacillus caldus (strain ATCC 51756 / DSM 8584 / KU)</name>
    <dbReference type="NCBI Taxonomy" id="637389"/>
    <lineage>
        <taxon>Bacteria</taxon>
        <taxon>Pseudomonadati</taxon>
        <taxon>Pseudomonadota</taxon>
        <taxon>Acidithiobacillia</taxon>
        <taxon>Acidithiobacillales</taxon>
        <taxon>Acidithiobacillaceae</taxon>
        <taxon>Acidithiobacillus</taxon>
    </lineage>
</organism>
<dbReference type="EMBL" id="CP005986">
    <property type="protein sequence ID" value="AIA55383.1"/>
    <property type="molecule type" value="Genomic_DNA"/>
</dbReference>
<dbReference type="Proteomes" id="UP000005522">
    <property type="component" value="Chromosome"/>
</dbReference>
<evidence type="ECO:0000256" key="1">
    <source>
        <dbReference type="ARBA" id="ARBA00022741"/>
    </source>
</evidence>
<dbReference type="Gene3D" id="3.40.50.300">
    <property type="entry name" value="P-loop containing nucleotide triphosphate hydrolases"/>
    <property type="match status" value="1"/>
</dbReference>
<dbReference type="HOGENOM" id="CLU_011252_3_0_6"/>
<dbReference type="InterPro" id="IPR036187">
    <property type="entry name" value="DNA_mismatch_repair_MutS_sf"/>
</dbReference>
<evidence type="ECO:0000313" key="7">
    <source>
        <dbReference type="Proteomes" id="UP000005522"/>
    </source>
</evidence>
<dbReference type="AlphaFoldDB" id="A0A059ZV97"/>
<dbReference type="SMART" id="SM00534">
    <property type="entry name" value="MUTSac"/>
    <property type="match status" value="1"/>
</dbReference>
<dbReference type="SMART" id="SM00533">
    <property type="entry name" value="MUTSd"/>
    <property type="match status" value="1"/>
</dbReference>
<dbReference type="GO" id="GO:0045910">
    <property type="term" value="P:negative regulation of DNA recombination"/>
    <property type="evidence" value="ECO:0007669"/>
    <property type="project" value="InterPro"/>
</dbReference>
<dbReference type="Pfam" id="PF00488">
    <property type="entry name" value="MutS_V"/>
    <property type="match status" value="1"/>
</dbReference>
<dbReference type="GO" id="GO:0016887">
    <property type="term" value="F:ATP hydrolysis activity"/>
    <property type="evidence" value="ECO:0007669"/>
    <property type="project" value="InterPro"/>
</dbReference>
<dbReference type="NCBIfam" id="TIGR01069">
    <property type="entry name" value="mutS2"/>
    <property type="match status" value="1"/>
</dbReference>
<reference evidence="6 7" key="1">
    <citation type="journal article" date="2009" name="J. Bacteriol.">
        <title>Draft genome sequence of the extremely acidophilic bacterium Acidithiobacillus caldus ATCC 51756 reveals metabolic versatility in the genus Acidithiobacillus.</title>
        <authorList>
            <person name="Valdes J."/>
            <person name="Quatrini R."/>
            <person name="Hallberg K."/>
            <person name="Dopson M."/>
            <person name="Valenzuela P.D."/>
            <person name="Holmes D.S."/>
        </authorList>
    </citation>
    <scope>NUCLEOTIDE SEQUENCE [LARGE SCALE GENOMIC DNA]</scope>
    <source>
        <strain evidence="7">ATCC 51756 / DSM 8584 / KU</strain>
    </source>
</reference>
<feature type="domain" description="DNA mismatch repair protein MutS core" evidence="4">
    <location>
        <begin position="11"/>
        <end position="302"/>
    </location>
</feature>
<dbReference type="GO" id="GO:0006298">
    <property type="term" value="P:mismatch repair"/>
    <property type="evidence" value="ECO:0007669"/>
    <property type="project" value="InterPro"/>
</dbReference>
<dbReference type="KEGG" id="acz:Acaty_c1518"/>
<evidence type="ECO:0000313" key="6">
    <source>
        <dbReference type="EMBL" id="AIA55383.1"/>
    </source>
</evidence>
<dbReference type="GO" id="GO:0005524">
    <property type="term" value="F:ATP binding"/>
    <property type="evidence" value="ECO:0007669"/>
    <property type="project" value="UniProtKB-KW"/>
</dbReference>
<dbReference type="PANTHER" id="PTHR48466">
    <property type="entry name" value="OS10G0509000 PROTEIN-RELATED"/>
    <property type="match status" value="1"/>
</dbReference>
<dbReference type="InterPro" id="IPR045076">
    <property type="entry name" value="MutS"/>
</dbReference>
<dbReference type="GeneID" id="92931717"/>
<sequence length="514" mass="54755">MEADLKKLEFEGIRRLLEKLCATPYGADAARNLAPAPSVAAARQLQQAIGAARLGLESGEGPVLPELPDIRAALRQAATPGAALSGAALRNLHRVLRVGKELRPFVERRPLLLPAGAARLDGAAELIGRIDAQLLPNGAVREDASPELRALHGELKTAREGVQRDLASHLRSDGAKAHWAGQRLCLHLPDGFREEIRGVRRGAGPGGHGFLVEPMELVAGNNRLEKLAGSVEQHNQALLRALTDEVRGHLEALQQLVDSLTWLDLAVAGAQLSIHLQAQPAELVDDPILVLEGARHPQLILAHAEGHGPEPRPLNVRIDAECPILVVTGPNTGGKSVSLKTVGLLTVMAHCGLHLPVSGRAVVGNFQRVFVDMGDPQSVAFALSTFSGHVEVLKRLLEAADDHTLILLDELGTGTDPEEGAALAMAVLDHLARRGVRGMVTTHLTPIKAFAEAHAGLQNASMRFDHQRLEPTYELQIGVAGQSLGLLVAEKRGLPSDLVAQARTYLEQLHSGGA</sequence>
<dbReference type="RefSeq" id="WP_004872386.1">
    <property type="nucleotide sequence ID" value="NZ_CP005986.1"/>
</dbReference>
<dbReference type="InterPro" id="IPR007696">
    <property type="entry name" value="DNA_mismatch_repair_MutS_core"/>
</dbReference>
<evidence type="ECO:0000259" key="4">
    <source>
        <dbReference type="SMART" id="SM00533"/>
    </source>
</evidence>
<dbReference type="SUPFAM" id="SSF48334">
    <property type="entry name" value="DNA repair protein MutS, domain III"/>
    <property type="match status" value="1"/>
</dbReference>
<dbReference type="eggNOG" id="COG1193">
    <property type="taxonomic scope" value="Bacteria"/>
</dbReference>
<keyword evidence="1" id="KW-0547">Nucleotide-binding</keyword>
<dbReference type="InterPro" id="IPR005747">
    <property type="entry name" value="MutS2"/>
</dbReference>
<evidence type="ECO:0000259" key="5">
    <source>
        <dbReference type="SMART" id="SM00534"/>
    </source>
</evidence>
<dbReference type="InterPro" id="IPR027417">
    <property type="entry name" value="P-loop_NTPase"/>
</dbReference>